<protein>
    <submittedName>
        <fullName evidence="5">Myozenin-2-like</fullName>
    </submittedName>
</protein>
<dbReference type="AlphaFoldDB" id="A0A6P6QXM4"/>
<dbReference type="GO" id="GO:0031433">
    <property type="term" value="F:telethonin binding"/>
    <property type="evidence" value="ECO:0007669"/>
    <property type="project" value="TreeGrafter"/>
</dbReference>
<dbReference type="RefSeq" id="XP_026137175.1">
    <property type="nucleotide sequence ID" value="XM_026281390.1"/>
</dbReference>
<dbReference type="Proteomes" id="UP000515129">
    <property type="component" value="Chromosome 14"/>
</dbReference>
<dbReference type="GO" id="GO:0051373">
    <property type="term" value="F:FATZ binding"/>
    <property type="evidence" value="ECO:0007669"/>
    <property type="project" value="TreeGrafter"/>
</dbReference>
<evidence type="ECO:0000313" key="5">
    <source>
        <dbReference type="RefSeq" id="XP_026137175.1"/>
    </source>
</evidence>
<reference evidence="5" key="1">
    <citation type="submission" date="2025-08" db="UniProtKB">
        <authorList>
            <consortium name="RefSeq"/>
        </authorList>
    </citation>
    <scope>IDENTIFICATION</scope>
    <source>
        <strain evidence="5">Wakin</strain>
        <tissue evidence="5">Muscle</tissue>
    </source>
</reference>
<evidence type="ECO:0000256" key="1">
    <source>
        <dbReference type="ARBA" id="ARBA00009126"/>
    </source>
</evidence>
<proteinExistence type="inferred from homology"/>
<accession>A0A6P6QXM4</accession>
<dbReference type="Pfam" id="PF05556">
    <property type="entry name" value="Calsarcin"/>
    <property type="match status" value="1"/>
</dbReference>
<keyword evidence="4" id="KW-1185">Reference proteome</keyword>
<dbReference type="GO" id="GO:0015629">
    <property type="term" value="C:actin cytoskeleton"/>
    <property type="evidence" value="ECO:0007669"/>
    <property type="project" value="TreeGrafter"/>
</dbReference>
<keyword evidence="2" id="KW-0597">Phosphoprotein</keyword>
<evidence type="ECO:0000256" key="3">
    <source>
        <dbReference type="SAM" id="MobiDB-lite"/>
    </source>
</evidence>
<sequence length="270" mass="30545">MLLRSHTQISKHQTSSSPAHIQTERMQTAQRSLTKQRQQQAMILSREAKGGLNLGKKISVPRDVMMEELNLNNNRGSIMFQERQRRAERFTLENSADASSVLHNNMEQNQNHMMTDMQGGKENLLYPVVSKHSLVSTLKNTVAKKGSPNILAPDYSGRLREIPRETFPKSYRSPWQEALGEDEELLSSLNTQIEEPHQKLPPANYRCFNRAAVPFGGPVRSQRVIPVMGFEALETPNLSGMTLATTSKRRNFNRAPRGWGMGYSPESNDL</sequence>
<name>A0A6P6QXM4_CARAU</name>
<dbReference type="GO" id="GO:0003779">
    <property type="term" value="F:actin binding"/>
    <property type="evidence" value="ECO:0007669"/>
    <property type="project" value="TreeGrafter"/>
</dbReference>
<dbReference type="PANTHER" id="PTHR15941:SF16">
    <property type="entry name" value="MYOZENIN 3A-RELATED"/>
    <property type="match status" value="1"/>
</dbReference>
<dbReference type="InterPro" id="IPR008438">
    <property type="entry name" value="MYOZ"/>
</dbReference>
<evidence type="ECO:0000256" key="2">
    <source>
        <dbReference type="ARBA" id="ARBA00022553"/>
    </source>
</evidence>
<dbReference type="KEGG" id="caua:113114460"/>
<organism evidence="4 5">
    <name type="scientific">Carassius auratus</name>
    <name type="common">Goldfish</name>
    <dbReference type="NCBI Taxonomy" id="7957"/>
    <lineage>
        <taxon>Eukaryota</taxon>
        <taxon>Metazoa</taxon>
        <taxon>Chordata</taxon>
        <taxon>Craniata</taxon>
        <taxon>Vertebrata</taxon>
        <taxon>Euteleostomi</taxon>
        <taxon>Actinopterygii</taxon>
        <taxon>Neopterygii</taxon>
        <taxon>Teleostei</taxon>
        <taxon>Ostariophysi</taxon>
        <taxon>Cypriniformes</taxon>
        <taxon>Cyprinidae</taxon>
        <taxon>Cyprininae</taxon>
        <taxon>Carassius</taxon>
    </lineage>
</organism>
<gene>
    <name evidence="5" type="primary">LOC113114460</name>
</gene>
<feature type="region of interest" description="Disordered" evidence="3">
    <location>
        <begin position="1"/>
        <end position="38"/>
    </location>
</feature>
<dbReference type="GO" id="GO:0030018">
    <property type="term" value="C:Z disc"/>
    <property type="evidence" value="ECO:0007669"/>
    <property type="project" value="InterPro"/>
</dbReference>
<dbReference type="PANTHER" id="PTHR15941">
    <property type="entry name" value="MYOZENIN"/>
    <property type="match status" value="1"/>
</dbReference>
<dbReference type="OrthoDB" id="9887337at2759"/>
<evidence type="ECO:0000313" key="4">
    <source>
        <dbReference type="Proteomes" id="UP000515129"/>
    </source>
</evidence>
<comment type="similarity">
    <text evidence="1">Belongs to the myozenin family.</text>
</comment>
<dbReference type="GeneID" id="113114460"/>